<dbReference type="NCBIfam" id="TIGR02492">
    <property type="entry name" value="flgK_ends"/>
    <property type="match status" value="1"/>
</dbReference>
<protein>
    <recommendedName>
        <fullName evidence="4">Flagellar hook-associated protein 1</fullName>
    </recommendedName>
</protein>
<gene>
    <name evidence="10" type="primary">flgK</name>
    <name evidence="10" type="ORF">SHM7688_01094</name>
</gene>
<dbReference type="Pfam" id="PF22638">
    <property type="entry name" value="FlgK_D1"/>
    <property type="match status" value="1"/>
</dbReference>
<proteinExistence type="inferred from homology"/>
<keyword evidence="10" id="KW-0282">Flagellum</keyword>
<dbReference type="InterPro" id="IPR053927">
    <property type="entry name" value="FlgK_helical"/>
</dbReference>
<feature type="domain" description="Flagellar basal-body/hook protein C-terminal" evidence="8">
    <location>
        <begin position="447"/>
        <end position="484"/>
    </location>
</feature>
<name>A0A0P1F9I8_9RHOB</name>
<evidence type="ECO:0000313" key="11">
    <source>
        <dbReference type="Proteomes" id="UP000054823"/>
    </source>
</evidence>
<comment type="subcellular location">
    <subcellularLocation>
        <location evidence="1">Bacterial flagellum basal body</location>
    </subcellularLocation>
    <subcellularLocation>
        <location evidence="2">Secreted</location>
    </subcellularLocation>
</comment>
<evidence type="ECO:0000259" key="8">
    <source>
        <dbReference type="Pfam" id="PF06429"/>
    </source>
</evidence>
<feature type="domain" description="Flagellar hook-associated protein FlgK helical" evidence="9">
    <location>
        <begin position="90"/>
        <end position="311"/>
    </location>
</feature>
<evidence type="ECO:0000256" key="2">
    <source>
        <dbReference type="ARBA" id="ARBA00004613"/>
    </source>
</evidence>
<evidence type="ECO:0000313" key="10">
    <source>
        <dbReference type="EMBL" id="CUH51655.1"/>
    </source>
</evidence>
<organism evidence="10 11">
    <name type="scientific">Shimia marina</name>
    <dbReference type="NCBI Taxonomy" id="321267"/>
    <lineage>
        <taxon>Bacteria</taxon>
        <taxon>Pseudomonadati</taxon>
        <taxon>Pseudomonadota</taxon>
        <taxon>Alphaproteobacteria</taxon>
        <taxon>Rhodobacterales</taxon>
        <taxon>Roseobacteraceae</taxon>
    </lineage>
</organism>
<dbReference type="Pfam" id="PF06429">
    <property type="entry name" value="Flg_bbr_C"/>
    <property type="match status" value="1"/>
</dbReference>
<keyword evidence="5" id="KW-0964">Secreted</keyword>
<evidence type="ECO:0000256" key="4">
    <source>
        <dbReference type="ARBA" id="ARBA00016244"/>
    </source>
</evidence>
<evidence type="ECO:0000259" key="9">
    <source>
        <dbReference type="Pfam" id="PF22638"/>
    </source>
</evidence>
<reference evidence="10 11" key="1">
    <citation type="submission" date="2015-09" db="EMBL/GenBank/DDBJ databases">
        <authorList>
            <consortium name="Swine Surveillance"/>
        </authorList>
    </citation>
    <scope>NUCLEOTIDE SEQUENCE [LARGE SCALE GENOMIC DNA]</scope>
    <source>
        <strain evidence="10 11">CECT 7688</strain>
    </source>
</reference>
<dbReference type="Proteomes" id="UP000054823">
    <property type="component" value="Unassembled WGS sequence"/>
</dbReference>
<accession>A0A0P1F9I8</accession>
<dbReference type="InterPro" id="IPR002371">
    <property type="entry name" value="FlgK"/>
</dbReference>
<keyword evidence="6" id="KW-0975">Bacterial flagellum</keyword>
<evidence type="ECO:0000256" key="1">
    <source>
        <dbReference type="ARBA" id="ARBA00004117"/>
    </source>
</evidence>
<evidence type="ECO:0000259" key="7">
    <source>
        <dbReference type="Pfam" id="PF00460"/>
    </source>
</evidence>
<dbReference type="AlphaFoldDB" id="A0A0P1F9I8"/>
<dbReference type="Pfam" id="PF00460">
    <property type="entry name" value="Flg_bb_rod"/>
    <property type="match status" value="1"/>
</dbReference>
<evidence type="ECO:0000256" key="5">
    <source>
        <dbReference type="ARBA" id="ARBA00022525"/>
    </source>
</evidence>
<dbReference type="GO" id="GO:0044780">
    <property type="term" value="P:bacterial-type flagellum assembly"/>
    <property type="evidence" value="ECO:0007669"/>
    <property type="project" value="InterPro"/>
</dbReference>
<dbReference type="InterPro" id="IPR010930">
    <property type="entry name" value="Flg_bb/hook_C_dom"/>
</dbReference>
<dbReference type="PROSITE" id="PS00588">
    <property type="entry name" value="FLAGELLA_BB_ROD"/>
    <property type="match status" value="1"/>
</dbReference>
<dbReference type="GO" id="GO:0009425">
    <property type="term" value="C:bacterial-type flagellum basal body"/>
    <property type="evidence" value="ECO:0007669"/>
    <property type="project" value="UniProtKB-SubCell"/>
</dbReference>
<dbReference type="PANTHER" id="PTHR30033">
    <property type="entry name" value="FLAGELLAR HOOK-ASSOCIATED PROTEIN 1"/>
    <property type="match status" value="1"/>
</dbReference>
<dbReference type="OrthoDB" id="7181295at2"/>
<keyword evidence="11" id="KW-1185">Reference proteome</keyword>
<evidence type="ECO:0000256" key="6">
    <source>
        <dbReference type="ARBA" id="ARBA00023143"/>
    </source>
</evidence>
<dbReference type="EMBL" id="CYPW01000006">
    <property type="protein sequence ID" value="CUH51655.1"/>
    <property type="molecule type" value="Genomic_DNA"/>
</dbReference>
<dbReference type="GO" id="GO:0009424">
    <property type="term" value="C:bacterial-type flagellum hook"/>
    <property type="evidence" value="ECO:0007669"/>
    <property type="project" value="InterPro"/>
</dbReference>
<dbReference type="PANTHER" id="PTHR30033:SF1">
    <property type="entry name" value="FLAGELLAR HOOK-ASSOCIATED PROTEIN 1"/>
    <property type="match status" value="1"/>
</dbReference>
<sequence length="484" mass="50833">MSISSALTNAMSGLTASARSAEVLSSNIANASTEGYGRRTLSVSAGQYGYSGGVSLNGVTRHVNPVTIAERRLADAGQQMTSNTSAFYTRLERLVGTPDQANSLSGLLADFESTLATATGAPDSDVRLANASLSAERVVEGFNEASAGIQKMRSEADDQIGGMIKELNQLLEQTEDFNRKISLAINQGYETAALEDARHVVLDKIGELVPIRTAERDRGAVALYTTNGAVLLDGKAAEIEFSAAGTVMPHMTAGNGMLSGITINGYTMRIDSQKGALAGGAIGAQFAIRDEYAVQAQTDLDAAARNLVERFQDPTMDPTLGAGDAGLFTDAGLAFNVADETGLAGRLELNTLVDLDGAGETWRLRDGLGAATPGDSGDASQLNRMLDAMREQVVPVSGGYGGKAVAMTELGGKFLSSVSGARVQAELDETFASAQLVTLEELELLDGVDTDQELQRLMLVEQAYAANARLIQAADEMMESLLRL</sequence>
<evidence type="ECO:0000256" key="3">
    <source>
        <dbReference type="ARBA" id="ARBA00009677"/>
    </source>
</evidence>
<dbReference type="RefSeq" id="WP_083498935.1">
    <property type="nucleotide sequence ID" value="NZ_CYPW01000006.1"/>
</dbReference>
<comment type="similarity">
    <text evidence="3">Belongs to the flagella basal body rod proteins family.</text>
</comment>
<keyword evidence="10" id="KW-0969">Cilium</keyword>
<feature type="domain" description="Flagellar basal body rod protein N-terminal" evidence="7">
    <location>
        <begin position="8"/>
        <end position="36"/>
    </location>
</feature>
<dbReference type="GO" id="GO:0005576">
    <property type="term" value="C:extracellular region"/>
    <property type="evidence" value="ECO:0007669"/>
    <property type="project" value="UniProtKB-SubCell"/>
</dbReference>
<dbReference type="STRING" id="321267.SHM7688_01094"/>
<keyword evidence="10" id="KW-0966">Cell projection</keyword>
<dbReference type="GO" id="GO:0005198">
    <property type="term" value="F:structural molecule activity"/>
    <property type="evidence" value="ECO:0007669"/>
    <property type="project" value="InterPro"/>
</dbReference>
<dbReference type="InterPro" id="IPR001444">
    <property type="entry name" value="Flag_bb_rod_N"/>
</dbReference>
<dbReference type="InterPro" id="IPR019776">
    <property type="entry name" value="Flagellar_basal_body_rod_CS"/>
</dbReference>